<feature type="signal peptide" evidence="2">
    <location>
        <begin position="1"/>
        <end position="30"/>
    </location>
</feature>
<dbReference type="InterPro" id="IPR052559">
    <property type="entry name" value="V-haloperoxidase"/>
</dbReference>
<dbReference type="Proteomes" id="UP001597419">
    <property type="component" value="Unassembled WGS sequence"/>
</dbReference>
<organism evidence="3 4">
    <name type="scientific">Amycolatopsis samaneae</name>
    <dbReference type="NCBI Taxonomy" id="664691"/>
    <lineage>
        <taxon>Bacteria</taxon>
        <taxon>Bacillati</taxon>
        <taxon>Actinomycetota</taxon>
        <taxon>Actinomycetes</taxon>
        <taxon>Pseudonocardiales</taxon>
        <taxon>Pseudonocardiaceae</taxon>
        <taxon>Amycolatopsis</taxon>
    </lineage>
</organism>
<accession>A0ABW5GUF3</accession>
<proteinExistence type="predicted"/>
<keyword evidence="2" id="KW-0732">Signal</keyword>
<sequence length="410" mass="42979">MTTPLSRRRLLVIGGTATAALAVAGLPAAAAGPGHGGGELVAAWNRTVLRILRTAGARPATVHPTRSFAMVHSALHDAVVAARRSGHAAPVAAAAQAAHDVLTGLYPAFTAELDAQLATDLATVPEGPAKNSGVLLGKRAARRVADRRAHDGSGATPPALPPGTGPGEYRPTPPAFTPAVFTHWAAVTPFVLDRADRFRPGPYPALTRAAYAGALNEVARLGQDASTARTADQTVQARFWAAPIWNYWNEIAQNVVVDAGSRLPDAARVFADLNLAFADAVIAFYDAKYHYRIWRPITAVRLADTDGNPDTTGDPNWTSLAVTPADPSYPGAHSVVAQAGAEILRAEYGPCRAVAVTSEALPGTVRHFESFQDIADEAGTSRLFAGVHTRLDHDAGRRLGSDVAHAVLRG</sequence>
<dbReference type="Gene3D" id="1.10.606.20">
    <property type="match status" value="1"/>
</dbReference>
<reference evidence="4" key="1">
    <citation type="journal article" date="2019" name="Int. J. Syst. Evol. Microbiol.">
        <title>The Global Catalogue of Microorganisms (GCM) 10K type strain sequencing project: providing services to taxonomists for standard genome sequencing and annotation.</title>
        <authorList>
            <consortium name="The Broad Institute Genomics Platform"/>
            <consortium name="The Broad Institute Genome Sequencing Center for Infectious Disease"/>
            <person name="Wu L."/>
            <person name="Ma J."/>
        </authorList>
    </citation>
    <scope>NUCLEOTIDE SEQUENCE [LARGE SCALE GENOMIC DNA]</scope>
    <source>
        <strain evidence="4">CGMCC 4.7643</strain>
    </source>
</reference>
<evidence type="ECO:0000313" key="3">
    <source>
        <dbReference type="EMBL" id="MFD2464451.1"/>
    </source>
</evidence>
<protein>
    <submittedName>
        <fullName evidence="3">Vanadium-dependent haloperoxidase</fullName>
    </submittedName>
</protein>
<feature type="region of interest" description="Disordered" evidence="1">
    <location>
        <begin position="140"/>
        <end position="173"/>
    </location>
</feature>
<dbReference type="CDD" id="cd03398">
    <property type="entry name" value="PAP2_haloperoxidase"/>
    <property type="match status" value="1"/>
</dbReference>
<dbReference type="PROSITE" id="PS51318">
    <property type="entry name" value="TAT"/>
    <property type="match status" value="1"/>
</dbReference>
<gene>
    <name evidence="3" type="ORF">ACFSYJ_37950</name>
</gene>
<evidence type="ECO:0000256" key="2">
    <source>
        <dbReference type="SAM" id="SignalP"/>
    </source>
</evidence>
<dbReference type="PANTHER" id="PTHR34599:SF1">
    <property type="entry name" value="PHOSPHATIDIC ACID PHOSPHATASE TYPE 2_HALOPEROXIDASE DOMAIN-CONTAINING PROTEIN"/>
    <property type="match status" value="1"/>
</dbReference>
<evidence type="ECO:0000256" key="1">
    <source>
        <dbReference type="SAM" id="MobiDB-lite"/>
    </source>
</evidence>
<dbReference type="PANTHER" id="PTHR34599">
    <property type="entry name" value="PEROXIDASE-RELATED"/>
    <property type="match status" value="1"/>
</dbReference>
<comment type="caution">
    <text evidence="3">The sequence shown here is derived from an EMBL/GenBank/DDBJ whole genome shotgun (WGS) entry which is preliminary data.</text>
</comment>
<feature type="chain" id="PRO_5046362051" evidence="2">
    <location>
        <begin position="31"/>
        <end position="410"/>
    </location>
</feature>
<dbReference type="SUPFAM" id="SSF48317">
    <property type="entry name" value="Acid phosphatase/Vanadium-dependent haloperoxidase"/>
    <property type="match status" value="1"/>
</dbReference>
<dbReference type="InterPro" id="IPR006311">
    <property type="entry name" value="TAT_signal"/>
</dbReference>
<dbReference type="EMBL" id="JBHUKU010000026">
    <property type="protein sequence ID" value="MFD2464451.1"/>
    <property type="molecule type" value="Genomic_DNA"/>
</dbReference>
<name>A0ABW5GUF3_9PSEU</name>
<keyword evidence="4" id="KW-1185">Reference proteome</keyword>
<dbReference type="RefSeq" id="WP_345385517.1">
    <property type="nucleotide sequence ID" value="NZ_BAABHG010000001.1"/>
</dbReference>
<dbReference type="InterPro" id="IPR036938">
    <property type="entry name" value="PAP2/HPO_sf"/>
</dbReference>
<evidence type="ECO:0000313" key="4">
    <source>
        <dbReference type="Proteomes" id="UP001597419"/>
    </source>
</evidence>